<feature type="compositionally biased region" description="Basic and acidic residues" evidence="1">
    <location>
        <begin position="13"/>
        <end position="26"/>
    </location>
</feature>
<feature type="region of interest" description="Disordered" evidence="1">
    <location>
        <begin position="105"/>
        <end position="127"/>
    </location>
</feature>
<name>A0A8T8SI62_9BASI</name>
<reference evidence="2" key="1">
    <citation type="submission" date="2016-04" db="EMBL/GenBank/DDBJ databases">
        <authorList>
            <person name="Nguyen H.D."/>
            <person name="Samba Siva P."/>
            <person name="Cullis J."/>
            <person name="Levesque C.A."/>
            <person name="Hambleton S."/>
        </authorList>
    </citation>
    <scope>NUCLEOTIDE SEQUENCE</scope>
    <source>
        <strain evidence="2">DAOMC 236416</strain>
    </source>
</reference>
<dbReference type="AlphaFoldDB" id="A0A8T8SI62"/>
<accession>A0A8T8SI62</accession>
<organism evidence="2 3">
    <name type="scientific">Tilletia indica</name>
    <dbReference type="NCBI Taxonomy" id="43049"/>
    <lineage>
        <taxon>Eukaryota</taxon>
        <taxon>Fungi</taxon>
        <taxon>Dikarya</taxon>
        <taxon>Basidiomycota</taxon>
        <taxon>Ustilaginomycotina</taxon>
        <taxon>Exobasidiomycetes</taxon>
        <taxon>Tilletiales</taxon>
        <taxon>Tilletiaceae</taxon>
        <taxon>Tilletia</taxon>
    </lineage>
</organism>
<evidence type="ECO:0000256" key="1">
    <source>
        <dbReference type="SAM" id="MobiDB-lite"/>
    </source>
</evidence>
<gene>
    <name evidence="2" type="ORF">A4X13_0g7705</name>
</gene>
<evidence type="ECO:0000313" key="3">
    <source>
        <dbReference type="Proteomes" id="UP000077521"/>
    </source>
</evidence>
<feature type="region of interest" description="Disordered" evidence="1">
    <location>
        <begin position="59"/>
        <end position="91"/>
    </location>
</feature>
<feature type="region of interest" description="Disordered" evidence="1">
    <location>
        <begin position="1"/>
        <end position="32"/>
    </location>
</feature>
<dbReference type="EMBL" id="LWDF02001040">
    <property type="protein sequence ID" value="KAE8240600.1"/>
    <property type="molecule type" value="Genomic_DNA"/>
</dbReference>
<protein>
    <submittedName>
        <fullName evidence="2">Uncharacterized protein</fullName>
    </submittedName>
</protein>
<proteinExistence type="predicted"/>
<keyword evidence="3" id="KW-1185">Reference proteome</keyword>
<evidence type="ECO:0000313" key="2">
    <source>
        <dbReference type="EMBL" id="KAE8240600.1"/>
    </source>
</evidence>
<sequence length="127" mass="14139">MEAPITPMDVPLPEDRDAEGGDHDGQDWPPLTEIMEGLQPQQAPPPPFTRMEDLQDLTGWQPDETTKDPTLPILEQGTPRPLPIQPYDDSSVKPGKIIRLISGDDLPTFQHHPDAAEDCINNQQSKQ</sequence>
<comment type="caution">
    <text evidence="2">The sequence shown here is derived from an EMBL/GenBank/DDBJ whole genome shotgun (WGS) entry which is preliminary data.</text>
</comment>
<reference evidence="2" key="2">
    <citation type="journal article" date="2019" name="IMA Fungus">
        <title>Genome sequencing and comparison of five Tilletia species to identify candidate genes for the detection of regulated species infecting wheat.</title>
        <authorList>
            <person name="Nguyen H.D.T."/>
            <person name="Sultana T."/>
            <person name="Kesanakurti P."/>
            <person name="Hambleton S."/>
        </authorList>
    </citation>
    <scope>NUCLEOTIDE SEQUENCE</scope>
    <source>
        <strain evidence="2">DAOMC 236416</strain>
    </source>
</reference>
<dbReference type="Proteomes" id="UP000077521">
    <property type="component" value="Unassembled WGS sequence"/>
</dbReference>